<protein>
    <submittedName>
        <fullName evidence="1">Uncharacterized protein</fullName>
    </submittedName>
</protein>
<evidence type="ECO:0000313" key="2">
    <source>
        <dbReference type="Proteomes" id="UP000267250"/>
    </source>
</evidence>
<dbReference type="Proteomes" id="UP000267250">
    <property type="component" value="Chromosome"/>
</dbReference>
<dbReference type="AlphaFoldDB" id="A0A3Q9HS67"/>
<reference evidence="1 2" key="1">
    <citation type="submission" date="2016-07" db="EMBL/GenBank/DDBJ databases">
        <title>Genome and transcriptome analysis of iron-reducing fermentative bacteria Anoxybacter fermentans.</title>
        <authorList>
            <person name="Zeng X."/>
            <person name="Shao Z."/>
        </authorList>
    </citation>
    <scope>NUCLEOTIDE SEQUENCE [LARGE SCALE GENOMIC DNA]</scope>
    <source>
        <strain evidence="1 2">DY22613</strain>
    </source>
</reference>
<accession>A0A3Q9HS67</accession>
<evidence type="ECO:0000313" key="1">
    <source>
        <dbReference type="EMBL" id="AZR74339.1"/>
    </source>
</evidence>
<name>A0A3Q9HS67_9FIRM</name>
<dbReference type="EMBL" id="CP016379">
    <property type="protein sequence ID" value="AZR74339.1"/>
    <property type="molecule type" value="Genomic_DNA"/>
</dbReference>
<dbReference type="KEGG" id="aft:BBF96_13630"/>
<proteinExistence type="predicted"/>
<keyword evidence="2" id="KW-1185">Reference proteome</keyword>
<dbReference type="RefSeq" id="WP_127017693.1">
    <property type="nucleotide sequence ID" value="NZ_CP016379.1"/>
</dbReference>
<gene>
    <name evidence="1" type="ORF">BBF96_13630</name>
</gene>
<organism evidence="1 2">
    <name type="scientific">Anoxybacter fermentans</name>
    <dbReference type="NCBI Taxonomy" id="1323375"/>
    <lineage>
        <taxon>Bacteria</taxon>
        <taxon>Bacillati</taxon>
        <taxon>Bacillota</taxon>
        <taxon>Clostridia</taxon>
        <taxon>Halanaerobiales</taxon>
        <taxon>Anoxybacter</taxon>
    </lineage>
</organism>
<sequence>MYSRIVKIIPVTSQGEDEEDIQYGILDEKRNVIMSGFNTYEEAEDELRYQKEEVKKIGDFGGDA</sequence>